<dbReference type="InterPro" id="IPR001347">
    <property type="entry name" value="SIS_dom"/>
</dbReference>
<feature type="compositionally biased region" description="Polar residues" evidence="1">
    <location>
        <begin position="11"/>
        <end position="30"/>
    </location>
</feature>
<dbReference type="InterPro" id="IPR046348">
    <property type="entry name" value="SIS_dom_sf"/>
</dbReference>
<dbReference type="InterPro" id="IPR013262">
    <property type="entry name" value="OMP_MIM1/TOM13_mt"/>
</dbReference>
<dbReference type="PANTHER" id="PTHR28241:SF1">
    <property type="entry name" value="MITOCHONDRIAL IMPORT PROTEIN 1"/>
    <property type="match status" value="1"/>
</dbReference>
<dbReference type="RefSeq" id="XP_066632067.1">
    <property type="nucleotide sequence ID" value="XM_066777972.1"/>
</dbReference>
<feature type="domain" description="SIS" evidence="2">
    <location>
        <begin position="116"/>
        <end position="266"/>
    </location>
</feature>
<gene>
    <name evidence="3" type="ORF">SLS55_006543</name>
</gene>
<evidence type="ECO:0000256" key="1">
    <source>
        <dbReference type="SAM" id="MobiDB-lite"/>
    </source>
</evidence>
<dbReference type="Proteomes" id="UP001430584">
    <property type="component" value="Unassembled WGS sequence"/>
</dbReference>
<comment type="caution">
    <text evidence="3">The sequence shown here is derived from an EMBL/GenBank/DDBJ whole genome shotgun (WGS) entry which is preliminary data.</text>
</comment>
<organism evidence="3 4">
    <name type="scientific">Diplodia seriata</name>
    <dbReference type="NCBI Taxonomy" id="420778"/>
    <lineage>
        <taxon>Eukaryota</taxon>
        <taxon>Fungi</taxon>
        <taxon>Dikarya</taxon>
        <taxon>Ascomycota</taxon>
        <taxon>Pezizomycotina</taxon>
        <taxon>Dothideomycetes</taxon>
        <taxon>Dothideomycetes incertae sedis</taxon>
        <taxon>Botryosphaeriales</taxon>
        <taxon>Botryosphaeriaceae</taxon>
        <taxon>Diplodia</taxon>
    </lineage>
</organism>
<name>A0ABR3CEH3_9PEZI</name>
<reference evidence="3 4" key="1">
    <citation type="submission" date="2024-02" db="EMBL/GenBank/DDBJ databases">
        <title>De novo assembly and annotation of 12 fungi associated with fruit tree decline syndrome in Ontario, Canada.</title>
        <authorList>
            <person name="Sulman M."/>
            <person name="Ellouze W."/>
            <person name="Ilyukhin E."/>
        </authorList>
    </citation>
    <scope>NUCLEOTIDE SEQUENCE [LARGE SCALE GENOMIC DNA]</scope>
    <source>
        <strain evidence="3 4">FDS-637</strain>
    </source>
</reference>
<dbReference type="Gene3D" id="3.40.50.10490">
    <property type="entry name" value="Glucose-6-phosphate isomerase like protein, domain 1"/>
    <property type="match status" value="1"/>
</dbReference>
<accession>A0ABR3CEH3</accession>
<sequence length="276" mass="29022">MASPAPERNPMSESVTIPSDSENYDGNNELSSSPASSSSAPVILYTPPTMWGLMRGAAINLVLPFINGLMLGFGELFAHEIAFRLGWSEVMHWENANVGAAVEACLPDIAKAIDLISPRVARGGRVIYLGAGPGGRYLDFHTASSKQQKRGDVAMRYEAEGVDESIDLGKADLAVLSPPLDPARDTVVGILLPMSSLYVLGGLKFAKDAKCLVLGIARMRIGAIGSLCNHVIECNTEGPEMGFKAGLALKMVSSISSYCVFSSTGSSIGLPQSASG</sequence>
<dbReference type="Pfam" id="PF08219">
    <property type="entry name" value="TOM13"/>
    <property type="match status" value="1"/>
</dbReference>
<evidence type="ECO:0000313" key="3">
    <source>
        <dbReference type="EMBL" id="KAL0259038.1"/>
    </source>
</evidence>
<dbReference type="SUPFAM" id="SSF53697">
    <property type="entry name" value="SIS domain"/>
    <property type="match status" value="1"/>
</dbReference>
<dbReference type="EMBL" id="JAJVCZ030000006">
    <property type="protein sequence ID" value="KAL0259038.1"/>
    <property type="molecule type" value="Genomic_DNA"/>
</dbReference>
<dbReference type="PANTHER" id="PTHR28241">
    <property type="entry name" value="MITOCHONDRIAL IMPORT PROTEIN 1"/>
    <property type="match status" value="1"/>
</dbReference>
<proteinExistence type="predicted"/>
<evidence type="ECO:0000259" key="2">
    <source>
        <dbReference type="PROSITE" id="PS51464"/>
    </source>
</evidence>
<dbReference type="GeneID" id="92010628"/>
<keyword evidence="4" id="KW-1185">Reference proteome</keyword>
<protein>
    <recommendedName>
        <fullName evidence="2">SIS domain-containing protein</fullName>
    </recommendedName>
</protein>
<evidence type="ECO:0000313" key="4">
    <source>
        <dbReference type="Proteomes" id="UP001430584"/>
    </source>
</evidence>
<feature type="region of interest" description="Disordered" evidence="1">
    <location>
        <begin position="1"/>
        <end position="39"/>
    </location>
</feature>
<dbReference type="PROSITE" id="PS51464">
    <property type="entry name" value="SIS"/>
    <property type="match status" value="1"/>
</dbReference>